<protein>
    <submittedName>
        <fullName evidence="1">Uncharacterized protein</fullName>
    </submittedName>
</protein>
<reference evidence="1" key="1">
    <citation type="submission" date="2022-09" db="EMBL/GenBank/DDBJ databases">
        <title>Rhodovastum sp. nov. RN2-1 isolated from soil in Seongnam, South Korea.</title>
        <authorList>
            <person name="Le N.T."/>
        </authorList>
    </citation>
    <scope>NUCLEOTIDE SEQUENCE</scope>
    <source>
        <strain evidence="1">RN2-1</strain>
    </source>
</reference>
<dbReference type="Proteomes" id="UP001165679">
    <property type="component" value="Unassembled WGS sequence"/>
</dbReference>
<sequence length="97" mass="10630">MTVARSRTRSTERRWLVLSTDGRHTTIGRATDPTPNEITALETALAAQGLAGWLAIAEGDYHAIRDPMHLMIVRELGNPGVAFSDAVAAFERIRSSR</sequence>
<dbReference type="EMBL" id="JAPDNT010000023">
    <property type="protein sequence ID" value="MCW3476752.1"/>
    <property type="molecule type" value="Genomic_DNA"/>
</dbReference>
<dbReference type="AlphaFoldDB" id="A0AA41YQK0"/>
<reference evidence="1" key="2">
    <citation type="submission" date="2022-10" db="EMBL/GenBank/DDBJ databases">
        <authorList>
            <person name="Trinh H.N."/>
        </authorList>
    </citation>
    <scope>NUCLEOTIDE SEQUENCE</scope>
    <source>
        <strain evidence="1">RN2-1</strain>
    </source>
</reference>
<proteinExistence type="predicted"/>
<accession>A0AA41YQK0</accession>
<gene>
    <name evidence="1" type="ORF">OL599_19480</name>
</gene>
<organism evidence="1 2">
    <name type="scientific">Limobrevibacterium gyesilva</name>
    <dbReference type="NCBI Taxonomy" id="2991712"/>
    <lineage>
        <taxon>Bacteria</taxon>
        <taxon>Pseudomonadati</taxon>
        <taxon>Pseudomonadota</taxon>
        <taxon>Alphaproteobacteria</taxon>
        <taxon>Acetobacterales</taxon>
        <taxon>Acetobacteraceae</taxon>
        <taxon>Limobrevibacterium</taxon>
    </lineage>
</organism>
<evidence type="ECO:0000313" key="1">
    <source>
        <dbReference type="EMBL" id="MCW3476752.1"/>
    </source>
</evidence>
<name>A0AA41YQK0_9PROT</name>
<comment type="caution">
    <text evidence="1">The sequence shown here is derived from an EMBL/GenBank/DDBJ whole genome shotgun (WGS) entry which is preliminary data.</text>
</comment>
<keyword evidence="2" id="KW-1185">Reference proteome</keyword>
<evidence type="ECO:0000313" key="2">
    <source>
        <dbReference type="Proteomes" id="UP001165679"/>
    </source>
</evidence>
<dbReference type="RefSeq" id="WP_264715583.1">
    <property type="nucleotide sequence ID" value="NZ_JAPDNT010000023.1"/>
</dbReference>